<evidence type="ECO:0000256" key="1">
    <source>
        <dbReference type="SAM" id="Phobius"/>
    </source>
</evidence>
<comment type="caution">
    <text evidence="2">The sequence shown here is derived from an EMBL/GenBank/DDBJ whole genome shotgun (WGS) entry which is preliminary data.</text>
</comment>
<dbReference type="EMBL" id="JACOQK010000001">
    <property type="protein sequence ID" value="MBC5786665.1"/>
    <property type="molecule type" value="Genomic_DNA"/>
</dbReference>
<name>A0ABR7INF1_9CLOT</name>
<dbReference type="InterPro" id="IPR053161">
    <property type="entry name" value="Ulvan_degrading_GH"/>
</dbReference>
<proteinExistence type="predicted"/>
<dbReference type="PANTHER" id="PTHR36848">
    <property type="entry name" value="DNA-BINDING PROTEIN (PUTATIVE SECRETED PROTEIN)-RELATED"/>
    <property type="match status" value="1"/>
</dbReference>
<organism evidence="2 3">
    <name type="scientific">Clostridium facile</name>
    <dbReference type="NCBI Taxonomy" id="2763035"/>
    <lineage>
        <taxon>Bacteria</taxon>
        <taxon>Bacillati</taxon>
        <taxon>Bacillota</taxon>
        <taxon>Clostridia</taxon>
        <taxon>Eubacteriales</taxon>
        <taxon>Clostridiaceae</taxon>
        <taxon>Clostridium</taxon>
    </lineage>
</organism>
<accession>A0ABR7INF1</accession>
<keyword evidence="1" id="KW-1133">Transmembrane helix</keyword>
<dbReference type="PANTHER" id="PTHR36848:SF2">
    <property type="entry name" value="SECRETED PROTEIN"/>
    <property type="match status" value="1"/>
</dbReference>
<dbReference type="Gene3D" id="2.60.120.260">
    <property type="entry name" value="Galactose-binding domain-like"/>
    <property type="match status" value="1"/>
</dbReference>
<protein>
    <recommendedName>
        <fullName evidence="4">Glycosyl hydrolases family 2, sugar binding domain</fullName>
    </recommendedName>
</protein>
<dbReference type="InterPro" id="IPR008979">
    <property type="entry name" value="Galactose-bd-like_sf"/>
</dbReference>
<evidence type="ECO:0008006" key="4">
    <source>
        <dbReference type="Google" id="ProtNLM"/>
    </source>
</evidence>
<keyword evidence="3" id="KW-1185">Reference proteome</keyword>
<dbReference type="Pfam" id="PF17132">
    <property type="entry name" value="Glyco_hydro_106"/>
    <property type="match status" value="1"/>
</dbReference>
<reference evidence="2 3" key="1">
    <citation type="submission" date="2020-08" db="EMBL/GenBank/DDBJ databases">
        <title>Genome public.</title>
        <authorList>
            <person name="Liu C."/>
            <person name="Sun Q."/>
        </authorList>
    </citation>
    <scope>NUCLEOTIDE SEQUENCE [LARGE SCALE GENOMIC DNA]</scope>
    <source>
        <strain evidence="2 3">NSJ-27</strain>
    </source>
</reference>
<evidence type="ECO:0000313" key="2">
    <source>
        <dbReference type="EMBL" id="MBC5786665.1"/>
    </source>
</evidence>
<sequence>MGYQTVELKAGEHFNGILPKVSLTPYATKMKLIKVISAKKVNVDTNGITYLSEESLTDVTSQATQNQDGEWTIDYTTPEDGEYTLFVFWQYGTSQTAAPAVSTAFTINYYSKQGSNALINYWDEHVLTPEFKESIQKNGHVQMYMDSLELEPHGEDTTGNLWCEDYLEQFHTRRGYDLSLYLPLLIMEGYARMDNTNYIYELDGNNDTPQKIRNDQYQTNTELYSQNCLEVLADWLHSFDMTLRAENSYGTLLEISQPIAYLDHVETESLEFNGEIESFRSQAGGAHLYDKVYSSETAAVTGGNYWDNNNTYRQLFYTQFASGIQKTMTHGYAAAYGPEEHCSWPGFEGMSDLFGNRFNKRQPASTDYNELWAHINRIQTVLRQGVPQMDLGILRTDYNFECSLIRRGFRSGDQYSEVVKEYANNDMRNQTAYYWKDLTLQNAGYTYDYFSPYLLQDEAITCKNGLVQADGVAYQALLIYQEEMPLDSAKVLLDWAKKGMPLVIVTGSTEERTRYDVTKYNKSAAITTGSLDGKDGELAEVMAQIKAQPTVACVDSEAKAYTALQNMGIQPRAAFAESNQTLLTAMRKSAEATYLYVYNYMYQDTESYQGQISLDGIYTPYCVNTWSGEVDEIGNYSYQDGRTVIDIAIQPGEVMVFALNPYQSSNPVVEKQNVEKVTVKNGNTILYVPQSGKTQITYADNTTYSTEVTVPEDIQLENWNLTVESWTPGDKVTRTEDKGYGYITTEATYHTQKTNIEVGTTELLPWSKLEQVGETVSGVGNYTNTFYLPEDWDNDKQAIEFRADSFNGGTAAVWINGTQVPIDMNTGKADLSGYVTAGDNTIQVRVTSSLRNIMLELGYAEKGNWKLLGENALYPDEYGMVGNTFLKLYTKVASQDIDHPISSDVSENSPPIHDNVNSPQTGDIALTTALSIVALAGAALLFTHRKK</sequence>
<keyword evidence="1" id="KW-0472">Membrane</keyword>
<feature type="transmembrane region" description="Helical" evidence="1">
    <location>
        <begin position="924"/>
        <end position="943"/>
    </location>
</feature>
<evidence type="ECO:0000313" key="3">
    <source>
        <dbReference type="Proteomes" id="UP000649151"/>
    </source>
</evidence>
<keyword evidence="1" id="KW-0812">Transmembrane</keyword>
<dbReference type="Proteomes" id="UP000649151">
    <property type="component" value="Unassembled WGS sequence"/>
</dbReference>
<dbReference type="SUPFAM" id="SSF49785">
    <property type="entry name" value="Galactose-binding domain-like"/>
    <property type="match status" value="1"/>
</dbReference>
<gene>
    <name evidence="2" type="ORF">H8Z77_01310</name>
</gene>